<dbReference type="AlphaFoldDB" id="A0A2S2DZP2"/>
<sequence length="90" mass="10170">MKTNDGSPFPIRLKQARTRLGLSQKRLGILAGMDKFVASARMNQYERGVHTPDFKMVVALSEVLEVPTAFLFCVEDDLAEKILDWSSQRV</sequence>
<dbReference type="RefSeq" id="WP_109338505.1">
    <property type="nucleotide sequence ID" value="NZ_CP029347.1"/>
</dbReference>
<dbReference type="Proteomes" id="UP000245728">
    <property type="component" value="Chromosome"/>
</dbReference>
<dbReference type="InterPro" id="IPR010982">
    <property type="entry name" value="Lambda_DNA-bd_dom_sf"/>
</dbReference>
<dbReference type="GO" id="GO:0003677">
    <property type="term" value="F:DNA binding"/>
    <property type="evidence" value="ECO:0007669"/>
    <property type="project" value="InterPro"/>
</dbReference>
<dbReference type="PROSITE" id="PS50943">
    <property type="entry name" value="HTH_CROC1"/>
    <property type="match status" value="1"/>
</dbReference>
<gene>
    <name evidence="2" type="ORF">HMF8227_00312</name>
</gene>
<name>A0A2S2DZP2_9ALTE</name>
<dbReference type="EMBL" id="CP029347">
    <property type="protein sequence ID" value="AWL10819.1"/>
    <property type="molecule type" value="Genomic_DNA"/>
</dbReference>
<accession>A0A2S2DZP2</accession>
<dbReference type="CDD" id="cd00093">
    <property type="entry name" value="HTH_XRE"/>
    <property type="match status" value="1"/>
</dbReference>
<dbReference type="Pfam" id="PF01381">
    <property type="entry name" value="HTH_3"/>
    <property type="match status" value="1"/>
</dbReference>
<proteinExistence type="predicted"/>
<evidence type="ECO:0000259" key="1">
    <source>
        <dbReference type="PROSITE" id="PS50943"/>
    </source>
</evidence>
<feature type="domain" description="HTH cro/C1-type" evidence="1">
    <location>
        <begin position="13"/>
        <end position="71"/>
    </location>
</feature>
<dbReference type="OrthoDB" id="6006530at2"/>
<dbReference type="SMART" id="SM00530">
    <property type="entry name" value="HTH_XRE"/>
    <property type="match status" value="1"/>
</dbReference>
<reference evidence="2 3" key="1">
    <citation type="submission" date="2018-05" db="EMBL/GenBank/DDBJ databases">
        <title>Salinimonas sp. HMF8227 Genome sequencing and assembly.</title>
        <authorList>
            <person name="Kang H."/>
            <person name="Kang J."/>
            <person name="Cha I."/>
            <person name="Kim H."/>
            <person name="Joh K."/>
        </authorList>
    </citation>
    <scope>NUCLEOTIDE SEQUENCE [LARGE SCALE GENOMIC DNA]</scope>
    <source>
        <strain evidence="2 3">HMF8227</strain>
    </source>
</reference>
<dbReference type="Gene3D" id="1.10.260.40">
    <property type="entry name" value="lambda repressor-like DNA-binding domains"/>
    <property type="match status" value="1"/>
</dbReference>
<keyword evidence="3" id="KW-1185">Reference proteome</keyword>
<dbReference type="InterPro" id="IPR001387">
    <property type="entry name" value="Cro/C1-type_HTH"/>
</dbReference>
<dbReference type="SUPFAM" id="SSF47413">
    <property type="entry name" value="lambda repressor-like DNA-binding domains"/>
    <property type="match status" value="1"/>
</dbReference>
<evidence type="ECO:0000313" key="3">
    <source>
        <dbReference type="Proteomes" id="UP000245728"/>
    </source>
</evidence>
<organism evidence="2 3">
    <name type="scientific">Saliniradius amylolyticus</name>
    <dbReference type="NCBI Taxonomy" id="2183582"/>
    <lineage>
        <taxon>Bacteria</taxon>
        <taxon>Pseudomonadati</taxon>
        <taxon>Pseudomonadota</taxon>
        <taxon>Gammaproteobacteria</taxon>
        <taxon>Alteromonadales</taxon>
        <taxon>Alteromonadaceae</taxon>
        <taxon>Saliniradius</taxon>
    </lineage>
</organism>
<dbReference type="KEGG" id="salh:HMF8227_00312"/>
<protein>
    <recommendedName>
        <fullName evidence="1">HTH cro/C1-type domain-containing protein</fullName>
    </recommendedName>
</protein>
<evidence type="ECO:0000313" key="2">
    <source>
        <dbReference type="EMBL" id="AWL10819.1"/>
    </source>
</evidence>